<reference evidence="1 2" key="1">
    <citation type="submission" date="2021-04" db="EMBL/GenBank/DDBJ databases">
        <authorList>
            <person name="Bliznina A."/>
        </authorList>
    </citation>
    <scope>NUCLEOTIDE SEQUENCE [LARGE SCALE GENOMIC DNA]</scope>
</reference>
<evidence type="ECO:0000313" key="2">
    <source>
        <dbReference type="Proteomes" id="UP001158576"/>
    </source>
</evidence>
<dbReference type="EMBL" id="OU015566">
    <property type="protein sequence ID" value="CAG5102949.1"/>
    <property type="molecule type" value="Genomic_DNA"/>
</dbReference>
<protein>
    <submittedName>
        <fullName evidence="1">Oidioi.mRNA.OKI2018_I69.chr1.g543.t1.cds</fullName>
    </submittedName>
</protein>
<name>A0ABN7SQD0_OIKDI</name>
<dbReference type="Proteomes" id="UP001158576">
    <property type="component" value="Chromosome 1"/>
</dbReference>
<accession>A0ABN7SQD0</accession>
<keyword evidence="2" id="KW-1185">Reference proteome</keyword>
<evidence type="ECO:0000313" key="1">
    <source>
        <dbReference type="EMBL" id="CAG5102949.1"/>
    </source>
</evidence>
<proteinExistence type="predicted"/>
<organism evidence="1 2">
    <name type="scientific">Oikopleura dioica</name>
    <name type="common">Tunicate</name>
    <dbReference type="NCBI Taxonomy" id="34765"/>
    <lineage>
        <taxon>Eukaryota</taxon>
        <taxon>Metazoa</taxon>
        <taxon>Chordata</taxon>
        <taxon>Tunicata</taxon>
        <taxon>Appendicularia</taxon>
        <taxon>Copelata</taxon>
        <taxon>Oikopleuridae</taxon>
        <taxon>Oikopleura</taxon>
    </lineage>
</organism>
<sequence length="133" mass="14717">MILAQNFSITISPNGSVLVDPEIEIDSTKCIICIGAQKKYLQPQLIEDALRNILLLDLEISPLGFALAWIPLSDFIKMFKNGVGPHSITLEHQESVAVLIPSTKSDHFLIRPYTIFKKGSVRSKSSNPMPANK</sequence>
<gene>
    <name evidence="1" type="ORF">OKIOD_LOCUS9308</name>
</gene>